<evidence type="ECO:0000313" key="4">
    <source>
        <dbReference type="EMBL" id="MFL9840399.1"/>
    </source>
</evidence>
<feature type="compositionally biased region" description="Basic and acidic residues" evidence="3">
    <location>
        <begin position="196"/>
        <end position="209"/>
    </location>
</feature>
<dbReference type="SUPFAM" id="SSF51735">
    <property type="entry name" value="NAD(P)-binding Rossmann-fold domains"/>
    <property type="match status" value="1"/>
</dbReference>
<comment type="caution">
    <text evidence="4">The sequence shown here is derived from an EMBL/GenBank/DDBJ whole genome shotgun (WGS) entry which is preliminary data.</text>
</comment>
<dbReference type="Gene3D" id="3.40.50.720">
    <property type="entry name" value="NAD(P)-binding Rossmann-like Domain"/>
    <property type="match status" value="1"/>
</dbReference>
<protein>
    <submittedName>
        <fullName evidence="4">SDR family oxidoreductase</fullName>
    </submittedName>
</protein>
<accession>A0ABW8YJM3</accession>
<gene>
    <name evidence="4" type="ORF">ABS767_05435</name>
</gene>
<dbReference type="PANTHER" id="PTHR24321">
    <property type="entry name" value="DEHYDROGENASES, SHORT CHAIN"/>
    <property type="match status" value="1"/>
</dbReference>
<dbReference type="PRINTS" id="PR00080">
    <property type="entry name" value="SDRFAMILY"/>
</dbReference>
<dbReference type="Pfam" id="PF13561">
    <property type="entry name" value="adh_short_C2"/>
    <property type="match status" value="1"/>
</dbReference>
<keyword evidence="2" id="KW-0560">Oxidoreductase</keyword>
<sequence>MRTAIVTGGAQGIGRGVVERLLGEGWGVMAIDRDAVALRELAQAHAPRPLLTHVTDVGDEDAVRQAFAAFASWCKEIGADGLDLLVSNAGIADPVSGPIEKLSLSDWRKWQDSHLTGAFLMTRGAVPLLRPRRGSIILMASTRAFQSEPECEAYAAAKGGLVALTHALAVSLGPDIRANAICPGWIETAQWQKSSQRAEPEHREIDRAQHPAGRIGTPDDIADAVLFLADHAGFVTGQALVVDGGMSRRMIYAD</sequence>
<feature type="region of interest" description="Disordered" evidence="3">
    <location>
        <begin position="193"/>
        <end position="214"/>
    </location>
</feature>
<comment type="similarity">
    <text evidence="1">Belongs to the short-chain dehydrogenases/reductases (SDR) family.</text>
</comment>
<evidence type="ECO:0000256" key="1">
    <source>
        <dbReference type="ARBA" id="ARBA00006484"/>
    </source>
</evidence>
<dbReference type="EMBL" id="JBELQC010000001">
    <property type="protein sequence ID" value="MFL9840399.1"/>
    <property type="molecule type" value="Genomic_DNA"/>
</dbReference>
<organism evidence="4 5">
    <name type="scientific">Sphingomonas plantiphila</name>
    <dbReference type="NCBI Taxonomy" id="3163295"/>
    <lineage>
        <taxon>Bacteria</taxon>
        <taxon>Pseudomonadati</taxon>
        <taxon>Pseudomonadota</taxon>
        <taxon>Alphaproteobacteria</taxon>
        <taxon>Sphingomonadales</taxon>
        <taxon>Sphingomonadaceae</taxon>
        <taxon>Sphingomonas</taxon>
    </lineage>
</organism>
<evidence type="ECO:0000313" key="5">
    <source>
        <dbReference type="Proteomes" id="UP001629244"/>
    </source>
</evidence>
<reference evidence="4 5" key="1">
    <citation type="submission" date="2024-06" db="EMBL/GenBank/DDBJ databases">
        <authorList>
            <person name="Kaempfer P."/>
            <person name="Viver T."/>
        </authorList>
    </citation>
    <scope>NUCLEOTIDE SEQUENCE [LARGE SCALE GENOMIC DNA]</scope>
    <source>
        <strain evidence="4 5">ST-64</strain>
    </source>
</reference>
<dbReference type="InterPro" id="IPR036291">
    <property type="entry name" value="NAD(P)-bd_dom_sf"/>
</dbReference>
<dbReference type="RefSeq" id="WP_408077338.1">
    <property type="nucleotide sequence ID" value="NZ_JBELQC010000001.1"/>
</dbReference>
<name>A0ABW8YJM3_9SPHN</name>
<evidence type="ECO:0000256" key="3">
    <source>
        <dbReference type="SAM" id="MobiDB-lite"/>
    </source>
</evidence>
<dbReference type="InterPro" id="IPR020904">
    <property type="entry name" value="Sc_DH/Rdtase_CS"/>
</dbReference>
<dbReference type="PANTHER" id="PTHR24321:SF8">
    <property type="entry name" value="ESTRADIOL 17-BETA-DEHYDROGENASE 8-RELATED"/>
    <property type="match status" value="1"/>
</dbReference>
<proteinExistence type="inferred from homology"/>
<dbReference type="PROSITE" id="PS00061">
    <property type="entry name" value="ADH_SHORT"/>
    <property type="match status" value="1"/>
</dbReference>
<keyword evidence="5" id="KW-1185">Reference proteome</keyword>
<dbReference type="Proteomes" id="UP001629244">
    <property type="component" value="Unassembled WGS sequence"/>
</dbReference>
<dbReference type="InterPro" id="IPR002347">
    <property type="entry name" value="SDR_fam"/>
</dbReference>
<dbReference type="PRINTS" id="PR00081">
    <property type="entry name" value="GDHRDH"/>
</dbReference>
<evidence type="ECO:0000256" key="2">
    <source>
        <dbReference type="ARBA" id="ARBA00023002"/>
    </source>
</evidence>